<dbReference type="Gene3D" id="2.40.50.180">
    <property type="entry name" value="CheA-289, Domain 4"/>
    <property type="match status" value="1"/>
</dbReference>
<evidence type="ECO:0000313" key="2">
    <source>
        <dbReference type="EMBL" id="MFA9461985.1"/>
    </source>
</evidence>
<dbReference type="EMBL" id="JBGUAW010000010">
    <property type="protein sequence ID" value="MFA9461985.1"/>
    <property type="molecule type" value="Genomic_DNA"/>
</dbReference>
<name>A0ABV4TZH5_9GAMM</name>
<comment type="caution">
    <text evidence="2">The sequence shown here is derived from an EMBL/GenBank/DDBJ whole genome shotgun (WGS) entry which is preliminary data.</text>
</comment>
<organism evidence="2 3">
    <name type="scientific">Thiohalorhabdus methylotrophus</name>
    <dbReference type="NCBI Taxonomy" id="3242694"/>
    <lineage>
        <taxon>Bacteria</taxon>
        <taxon>Pseudomonadati</taxon>
        <taxon>Pseudomonadota</taxon>
        <taxon>Gammaproteobacteria</taxon>
        <taxon>Thiohalorhabdales</taxon>
        <taxon>Thiohalorhabdaceae</taxon>
        <taxon>Thiohalorhabdus</taxon>
    </lineage>
</organism>
<dbReference type="InterPro" id="IPR036061">
    <property type="entry name" value="CheW-like_dom_sf"/>
</dbReference>
<dbReference type="SUPFAM" id="SSF50341">
    <property type="entry name" value="CheW-like"/>
    <property type="match status" value="1"/>
</dbReference>
<dbReference type="Proteomes" id="UP001575181">
    <property type="component" value="Unassembled WGS sequence"/>
</dbReference>
<gene>
    <name evidence="2" type="ORF">ACERLL_14265</name>
</gene>
<evidence type="ECO:0000259" key="1">
    <source>
        <dbReference type="PROSITE" id="PS50851"/>
    </source>
</evidence>
<dbReference type="SMART" id="SM00260">
    <property type="entry name" value="CheW"/>
    <property type="match status" value="1"/>
</dbReference>
<protein>
    <submittedName>
        <fullName evidence="2">Chemotaxis protein CheW</fullName>
    </submittedName>
</protein>
<dbReference type="PANTHER" id="PTHR22617">
    <property type="entry name" value="CHEMOTAXIS SENSOR HISTIDINE KINASE-RELATED"/>
    <property type="match status" value="1"/>
</dbReference>
<dbReference type="PROSITE" id="PS50851">
    <property type="entry name" value="CHEW"/>
    <property type="match status" value="1"/>
</dbReference>
<sequence length="153" mass="16469">MTPPEASVSAVPPEAGQGEGRFTIIGLAGWYFAVPLERSAGSMEAVTLTRAPMAPEAVLGLTHLQGRILTVLDLRHLLGLGRGGPPRRFFLVNDEDEQVGLVVDSVEDIVLVSPLNLDSIQVELPPGVRANASGFFRWRGHPVVNLSVERLLK</sequence>
<evidence type="ECO:0000313" key="3">
    <source>
        <dbReference type="Proteomes" id="UP001575181"/>
    </source>
</evidence>
<proteinExistence type="predicted"/>
<feature type="domain" description="CheW-like" evidence="1">
    <location>
        <begin position="19"/>
        <end position="153"/>
    </location>
</feature>
<dbReference type="InterPro" id="IPR039315">
    <property type="entry name" value="CheW"/>
</dbReference>
<dbReference type="InterPro" id="IPR002545">
    <property type="entry name" value="CheW-lke_dom"/>
</dbReference>
<dbReference type="PANTHER" id="PTHR22617:SF23">
    <property type="entry name" value="CHEMOTAXIS PROTEIN CHEW"/>
    <property type="match status" value="1"/>
</dbReference>
<accession>A0ABV4TZH5</accession>
<dbReference type="RefSeq" id="WP_373656774.1">
    <property type="nucleotide sequence ID" value="NZ_JBGUAW010000010.1"/>
</dbReference>
<dbReference type="Pfam" id="PF01584">
    <property type="entry name" value="CheW"/>
    <property type="match status" value="1"/>
</dbReference>
<reference evidence="2 3" key="1">
    <citation type="submission" date="2024-08" db="EMBL/GenBank/DDBJ databases">
        <title>Whole-genome sequencing of halo(alkali)philic microorganisms from hypersaline lakes.</title>
        <authorList>
            <person name="Sorokin D.Y."/>
            <person name="Merkel A.Y."/>
            <person name="Messina E."/>
            <person name="Yakimov M."/>
        </authorList>
    </citation>
    <scope>NUCLEOTIDE SEQUENCE [LARGE SCALE GENOMIC DNA]</scope>
    <source>
        <strain evidence="2 3">Cl-TMA</strain>
    </source>
</reference>
<keyword evidence="3" id="KW-1185">Reference proteome</keyword>